<dbReference type="AlphaFoldDB" id="A0A0F7UXB0"/>
<proteinExistence type="predicted"/>
<feature type="compositionally biased region" description="Polar residues" evidence="1">
    <location>
        <begin position="142"/>
        <end position="154"/>
    </location>
</feature>
<feature type="compositionally biased region" description="Polar residues" evidence="1">
    <location>
        <begin position="121"/>
        <end position="130"/>
    </location>
</feature>
<organism evidence="2">
    <name type="scientific">Toxoplasma gondii (strain ATCC 50861 / VEG)</name>
    <dbReference type="NCBI Taxonomy" id="432359"/>
    <lineage>
        <taxon>Eukaryota</taxon>
        <taxon>Sar</taxon>
        <taxon>Alveolata</taxon>
        <taxon>Apicomplexa</taxon>
        <taxon>Conoidasida</taxon>
        <taxon>Coccidia</taxon>
        <taxon>Eucoccidiorida</taxon>
        <taxon>Eimeriorina</taxon>
        <taxon>Sarcocystidae</taxon>
        <taxon>Toxoplasma</taxon>
    </lineage>
</organism>
<accession>A0A0F7UXB0</accession>
<reference evidence="2" key="1">
    <citation type="journal article" date="2015" name="PLoS ONE">
        <title>Comprehensive Evaluation of Toxoplasma gondii VEG and Neospora caninum LIV Genomes with Tachyzoite Stage Transcriptome and Proteome Defines Novel Transcript Features.</title>
        <authorList>
            <person name="Ramaprasad A."/>
            <person name="Mourier T."/>
            <person name="Naeem R."/>
            <person name="Malas T.B."/>
            <person name="Moussa E."/>
            <person name="Panigrahi A."/>
            <person name="Vermont S.J."/>
            <person name="Otto T.D."/>
            <person name="Wastling J."/>
            <person name="Pain A."/>
        </authorList>
    </citation>
    <scope>NUCLEOTIDE SEQUENCE</scope>
    <source>
        <strain evidence="2">VEG</strain>
    </source>
</reference>
<feature type="region of interest" description="Disordered" evidence="1">
    <location>
        <begin position="120"/>
        <end position="160"/>
    </location>
</feature>
<dbReference type="EMBL" id="LN714496">
    <property type="protein sequence ID" value="CEL73634.1"/>
    <property type="molecule type" value="Genomic_DNA"/>
</dbReference>
<protein>
    <submittedName>
        <fullName evidence="2">Uncharacterized protein</fullName>
    </submittedName>
</protein>
<gene>
    <name evidence="2" type="ORF">BN1205_043400</name>
</gene>
<evidence type="ECO:0000256" key="1">
    <source>
        <dbReference type="SAM" id="MobiDB-lite"/>
    </source>
</evidence>
<sequence>MVAIDGLCPPHRMNSPHTTEHAHTNLSRRSVGVTLHRKHRSLCYNTNARCVPDGSAPLSNKCSWIRILITVRYGTQPHERQIATALRTSVFRLPSEGRSSQQSTPAASYVGGCKDKAGRFGSSSPSSWDTNPDHPHLRAAVTSKTSSNTDATYKSSRRPHRRLLFARSPLHSYMSRQSVNADA</sequence>
<name>A0A0F7UXB0_TOXGV</name>
<evidence type="ECO:0000313" key="2">
    <source>
        <dbReference type="EMBL" id="CEL73634.1"/>
    </source>
</evidence>
<feature type="region of interest" description="Disordered" evidence="1">
    <location>
        <begin position="1"/>
        <end position="27"/>
    </location>
</feature>